<evidence type="ECO:0000256" key="4">
    <source>
        <dbReference type="ARBA" id="ARBA00022729"/>
    </source>
</evidence>
<keyword evidence="2" id="KW-0964">Secreted</keyword>
<evidence type="ECO:0000256" key="8">
    <source>
        <dbReference type="ARBA" id="ARBA00023180"/>
    </source>
</evidence>
<feature type="disulfide bond" evidence="12">
    <location>
        <begin position="1011"/>
        <end position="1028"/>
    </location>
</feature>
<dbReference type="InterPro" id="IPR050440">
    <property type="entry name" value="Laminin/Netrin_ECM"/>
</dbReference>
<feature type="disulfide bond" evidence="12">
    <location>
        <begin position="813"/>
        <end position="822"/>
    </location>
</feature>
<evidence type="ECO:0000256" key="6">
    <source>
        <dbReference type="ARBA" id="ARBA00022869"/>
    </source>
</evidence>
<dbReference type="EMBL" id="KL367501">
    <property type="protein sequence ID" value="KFD68778.1"/>
    <property type="molecule type" value="Genomic_DNA"/>
</dbReference>
<feature type="disulfide bond" evidence="12">
    <location>
        <begin position="1109"/>
        <end position="1126"/>
    </location>
</feature>
<feature type="domain" description="Laminin N-terminal" evidence="18">
    <location>
        <begin position="66"/>
        <end position="313"/>
    </location>
</feature>
<comment type="caution">
    <text evidence="12">Lacks conserved residue(s) required for the propagation of feature annotation.</text>
</comment>
<dbReference type="InterPro" id="IPR008211">
    <property type="entry name" value="Laminin_N"/>
</dbReference>
<dbReference type="FunFam" id="2.10.25.10:FF:000242">
    <property type="entry name" value="Laminin subunit alpha 1"/>
    <property type="match status" value="1"/>
</dbReference>
<evidence type="ECO:0000259" key="17">
    <source>
        <dbReference type="PROSITE" id="PS51115"/>
    </source>
</evidence>
<feature type="domain" description="Laminin G" evidence="15">
    <location>
        <begin position="2275"/>
        <end position="2458"/>
    </location>
</feature>
<dbReference type="CDD" id="cd00110">
    <property type="entry name" value="LamG"/>
    <property type="match status" value="3"/>
</dbReference>
<dbReference type="GO" id="GO:0009887">
    <property type="term" value="P:animal organ morphogenesis"/>
    <property type="evidence" value="ECO:0007669"/>
    <property type="project" value="TreeGrafter"/>
</dbReference>
<name>A0A085NH32_9BILA</name>
<dbReference type="PROSITE" id="PS50027">
    <property type="entry name" value="EGF_LAM_2"/>
    <property type="match status" value="12"/>
</dbReference>
<evidence type="ECO:0000313" key="19">
    <source>
        <dbReference type="EMBL" id="KFD68778.1"/>
    </source>
</evidence>
<dbReference type="CDD" id="cd00055">
    <property type="entry name" value="EGF_Lam"/>
    <property type="match status" value="16"/>
</dbReference>
<feature type="disulfide bond" evidence="12">
    <location>
        <begin position="1009"/>
        <end position="1021"/>
    </location>
</feature>
<evidence type="ECO:0000256" key="10">
    <source>
        <dbReference type="ARBA" id="ARBA00065619"/>
    </source>
</evidence>
<feature type="domain" description="Laminin EGF-like" evidence="16">
    <location>
        <begin position="962"/>
        <end position="1008"/>
    </location>
</feature>
<dbReference type="GO" id="GO:0009888">
    <property type="term" value="P:tissue development"/>
    <property type="evidence" value="ECO:0007669"/>
    <property type="project" value="TreeGrafter"/>
</dbReference>
<feature type="disulfide bond" evidence="12">
    <location>
        <begin position="1030"/>
        <end position="1039"/>
    </location>
</feature>
<dbReference type="Pfam" id="PF00053">
    <property type="entry name" value="EGF_laminin"/>
    <property type="match status" value="12"/>
</dbReference>
<organism evidence="19">
    <name type="scientific">Trichuris suis</name>
    <name type="common">pig whipworm</name>
    <dbReference type="NCBI Taxonomy" id="68888"/>
    <lineage>
        <taxon>Eukaryota</taxon>
        <taxon>Metazoa</taxon>
        <taxon>Ecdysozoa</taxon>
        <taxon>Nematoda</taxon>
        <taxon>Enoplea</taxon>
        <taxon>Dorylaimia</taxon>
        <taxon>Trichinellida</taxon>
        <taxon>Trichuridae</taxon>
        <taxon>Trichuris</taxon>
    </lineage>
</organism>
<feature type="domain" description="Laminin EGF-like" evidence="16">
    <location>
        <begin position="1057"/>
        <end position="1106"/>
    </location>
</feature>
<dbReference type="Gene3D" id="2.60.120.260">
    <property type="entry name" value="Galactose-binding domain-like"/>
    <property type="match status" value="1"/>
</dbReference>
<feature type="domain" description="Laminin EGF-like" evidence="16">
    <location>
        <begin position="1202"/>
        <end position="1247"/>
    </location>
</feature>
<feature type="disulfide bond" evidence="12">
    <location>
        <begin position="983"/>
        <end position="992"/>
    </location>
</feature>
<dbReference type="InterPro" id="IPR000742">
    <property type="entry name" value="EGF"/>
</dbReference>
<dbReference type="InterPro" id="IPR001791">
    <property type="entry name" value="Laminin_G"/>
</dbReference>
<keyword evidence="7 12" id="KW-1015">Disulfide bond</keyword>
<feature type="disulfide bond" evidence="12">
    <location>
        <begin position="1248"/>
        <end position="1260"/>
    </location>
</feature>
<gene>
    <name evidence="19" type="ORF">M514_02748</name>
</gene>
<evidence type="ECO:0000256" key="2">
    <source>
        <dbReference type="ARBA" id="ARBA00022525"/>
    </source>
</evidence>
<keyword evidence="6" id="KW-0084">Basement membrane</keyword>
<feature type="disulfide bond" evidence="12">
    <location>
        <begin position="1667"/>
        <end position="1684"/>
    </location>
</feature>
<evidence type="ECO:0000256" key="13">
    <source>
        <dbReference type="SAM" id="Coils"/>
    </source>
</evidence>
<dbReference type="PRINTS" id="PR00011">
    <property type="entry name" value="EGFLAMININ"/>
</dbReference>
<accession>A0A085NH32</accession>
<dbReference type="FunFam" id="2.10.25.10:FF:000082">
    <property type="entry name" value="Laminin subunit alpha 1"/>
    <property type="match status" value="2"/>
</dbReference>
<feature type="disulfide bond" evidence="12">
    <location>
        <begin position="1635"/>
        <end position="1644"/>
    </location>
</feature>
<comment type="subcellular location">
    <subcellularLocation>
        <location evidence="1">Secreted</location>
        <location evidence="1">Extracellular space</location>
        <location evidence="1">Extracellular matrix</location>
        <location evidence="1">Basement membrane</location>
    </subcellularLocation>
</comment>
<feature type="disulfide bond" evidence="12">
    <location>
        <begin position="1202"/>
        <end position="1214"/>
    </location>
</feature>
<feature type="domain" description="Laminin EGF-like" evidence="16">
    <location>
        <begin position="1107"/>
        <end position="1154"/>
    </location>
</feature>
<dbReference type="InterPro" id="IPR000034">
    <property type="entry name" value="Laminin_IV"/>
</dbReference>
<keyword evidence="13" id="KW-0175">Coiled coil</keyword>
<dbReference type="SMART" id="SM00281">
    <property type="entry name" value="LamB"/>
    <property type="match status" value="2"/>
</dbReference>
<reference evidence="19" key="1">
    <citation type="journal article" date="2014" name="Nat. Genet.">
        <title>Genome and transcriptome of the porcine whipworm Trichuris suis.</title>
        <authorList>
            <person name="Jex A.R."/>
            <person name="Nejsum P."/>
            <person name="Schwarz E.M."/>
            <person name="Hu L."/>
            <person name="Young N.D."/>
            <person name="Hall R.S."/>
            <person name="Korhonen P.K."/>
            <person name="Liao S."/>
            <person name="Thamsborg S."/>
            <person name="Xia J."/>
            <person name="Xu P."/>
            <person name="Wang S."/>
            <person name="Scheerlinck J.P."/>
            <person name="Hofmann A."/>
            <person name="Sternberg P.W."/>
            <person name="Wang J."/>
            <person name="Gasser R.B."/>
        </authorList>
    </citation>
    <scope>NUCLEOTIDE SEQUENCE [LARGE SCALE GENOMIC DNA]</scope>
    <source>
        <strain evidence="19">DCEP-RM93F</strain>
    </source>
</reference>
<dbReference type="PROSITE" id="PS51117">
    <property type="entry name" value="LAMININ_NTER"/>
    <property type="match status" value="1"/>
</dbReference>
<dbReference type="Pfam" id="PF00052">
    <property type="entry name" value="Laminin_B"/>
    <property type="match status" value="2"/>
</dbReference>
<feature type="disulfide bond" evidence="12">
    <location>
        <begin position="1686"/>
        <end position="1695"/>
    </location>
</feature>
<feature type="disulfide bond" evidence="12">
    <location>
        <begin position="457"/>
        <end position="469"/>
    </location>
</feature>
<protein>
    <recommendedName>
        <fullName evidence="20">Laminin EGF-like protein</fullName>
    </recommendedName>
</protein>
<feature type="domain" description="Laminin G" evidence="15">
    <location>
        <begin position="2475"/>
        <end position="2654"/>
    </location>
</feature>
<feature type="domain" description="Laminin G" evidence="15">
    <location>
        <begin position="2657"/>
        <end position="2847"/>
    </location>
</feature>
<dbReference type="SMART" id="SM00181">
    <property type="entry name" value="EGF"/>
    <property type="match status" value="11"/>
</dbReference>
<feature type="domain" description="Laminin IV type A" evidence="17">
    <location>
        <begin position="1317"/>
        <end position="1515"/>
    </location>
</feature>
<evidence type="ECO:0008006" key="20">
    <source>
        <dbReference type="Google" id="ProtNLM"/>
    </source>
</evidence>
<dbReference type="FunFam" id="2.10.25.10:FF:000189">
    <property type="entry name" value="Laminin subunit alpha 2"/>
    <property type="match status" value="1"/>
</dbReference>
<feature type="domain" description="Laminin EGF-like" evidence="16">
    <location>
        <begin position="1665"/>
        <end position="1718"/>
    </location>
</feature>
<dbReference type="InterPro" id="IPR013320">
    <property type="entry name" value="ConA-like_dom_sf"/>
</dbReference>
<dbReference type="PANTHER" id="PTHR10574:SF436">
    <property type="entry name" value="LAMININ SUBUNIT ALPHA-2"/>
    <property type="match status" value="1"/>
</dbReference>
<dbReference type="FunFam" id="2.10.25.10:FF:000224">
    <property type="entry name" value="Usherin"/>
    <property type="match status" value="1"/>
</dbReference>
<dbReference type="FunFam" id="2.10.25.10:FF:000074">
    <property type="entry name" value="Laminin subunit alpha"/>
    <property type="match status" value="2"/>
</dbReference>
<feature type="domain" description="Laminin EGF-like" evidence="16">
    <location>
        <begin position="1009"/>
        <end position="1056"/>
    </location>
</feature>
<feature type="domain" description="Laminin EGF-like" evidence="16">
    <location>
        <begin position="794"/>
        <end position="844"/>
    </location>
</feature>
<dbReference type="PROSITE" id="PS50025">
    <property type="entry name" value="LAM_G_DOMAIN"/>
    <property type="match status" value="3"/>
</dbReference>
<feature type="chain" id="PRO_5001795887" description="Laminin EGF-like protein" evidence="14">
    <location>
        <begin position="29"/>
        <end position="2918"/>
    </location>
</feature>
<feature type="disulfide bond" evidence="12">
    <location>
        <begin position="1223"/>
        <end position="1232"/>
    </location>
</feature>
<feature type="disulfide bond" evidence="12">
    <location>
        <begin position="964"/>
        <end position="981"/>
    </location>
</feature>
<keyword evidence="4 14" id="KW-0732">Signal</keyword>
<feature type="disulfide bond" evidence="12">
    <location>
        <begin position="1107"/>
        <end position="1119"/>
    </location>
</feature>
<dbReference type="Pfam" id="PF00055">
    <property type="entry name" value="Laminin_N"/>
    <property type="match status" value="1"/>
</dbReference>
<evidence type="ECO:0000256" key="1">
    <source>
        <dbReference type="ARBA" id="ARBA00004302"/>
    </source>
</evidence>
<dbReference type="SMART" id="SM00180">
    <property type="entry name" value="EGF_Lam"/>
    <property type="match status" value="17"/>
</dbReference>
<feature type="domain" description="Laminin EGF-like" evidence="16">
    <location>
        <begin position="1608"/>
        <end position="1664"/>
    </location>
</feature>
<feature type="disulfide bond" evidence="12">
    <location>
        <begin position="531"/>
        <end position="540"/>
    </location>
</feature>
<feature type="disulfide bond" evidence="12">
    <location>
        <begin position="1204"/>
        <end position="1221"/>
    </location>
</feature>
<keyword evidence="3" id="KW-0272">Extracellular matrix</keyword>
<dbReference type="FunFam" id="2.10.25.10:FF:000130">
    <property type="entry name" value="Laminin subunit beta 1"/>
    <property type="match status" value="1"/>
</dbReference>
<feature type="disulfide bond" evidence="12">
    <location>
        <begin position="487"/>
        <end position="496"/>
    </location>
</feature>
<dbReference type="Pfam" id="PF24973">
    <property type="entry name" value="EGF_LMN_ATRN"/>
    <property type="match status" value="2"/>
</dbReference>
<dbReference type="FunFam" id="2.60.120.260:FF:000017">
    <property type="entry name" value="Laminin subunit alpha 2"/>
    <property type="match status" value="1"/>
</dbReference>
<evidence type="ECO:0000256" key="12">
    <source>
        <dbReference type="PROSITE-ProRule" id="PRU00460"/>
    </source>
</evidence>
<feature type="disulfide bond" evidence="12">
    <location>
        <begin position="962"/>
        <end position="974"/>
    </location>
</feature>
<keyword evidence="9 12" id="KW-0424">Laminin EGF-like domain</keyword>
<dbReference type="Pfam" id="PF02210">
    <property type="entry name" value="Laminin_G_2"/>
    <property type="match status" value="2"/>
</dbReference>
<feature type="disulfide bond" evidence="12">
    <location>
        <begin position="1276"/>
        <end position="1285"/>
    </location>
</feature>
<evidence type="ECO:0000256" key="3">
    <source>
        <dbReference type="ARBA" id="ARBA00022530"/>
    </source>
</evidence>
<evidence type="ECO:0000259" key="16">
    <source>
        <dbReference type="PROSITE" id="PS50027"/>
    </source>
</evidence>
<dbReference type="PROSITE" id="PS01248">
    <property type="entry name" value="EGF_LAM_1"/>
    <property type="match status" value="7"/>
</dbReference>
<evidence type="ECO:0000256" key="7">
    <source>
        <dbReference type="ARBA" id="ARBA00023157"/>
    </source>
</evidence>
<dbReference type="Gene3D" id="2.60.120.200">
    <property type="match status" value="3"/>
</dbReference>
<dbReference type="SUPFAM" id="SSF49899">
    <property type="entry name" value="Concanavalin A-like lectins/glucanases"/>
    <property type="match status" value="3"/>
</dbReference>
<feature type="domain" description="Laminin EGF-like" evidence="16">
    <location>
        <begin position="1558"/>
        <end position="1607"/>
    </location>
</feature>
<dbReference type="Proteomes" id="UP000030758">
    <property type="component" value="Unassembled WGS sequence"/>
</dbReference>
<feature type="disulfide bond" evidence="12">
    <location>
        <begin position="1128"/>
        <end position="1137"/>
    </location>
</feature>
<keyword evidence="5" id="KW-0677">Repeat</keyword>
<evidence type="ECO:0000256" key="14">
    <source>
        <dbReference type="SAM" id="SignalP"/>
    </source>
</evidence>
<feature type="disulfide bond" evidence="12">
    <location>
        <begin position="1577"/>
        <end position="1586"/>
    </location>
</feature>
<feature type="disulfide bond" evidence="12">
    <location>
        <begin position="1665"/>
        <end position="1677"/>
    </location>
</feature>
<comment type="subunit">
    <text evidence="10">Laminin is a complex glycoprotein, consisting of three different polypeptide chains (alpha, beta, gamma), which are bound to each other by disulfide bonds into a cross-shaped molecule comprising one long and three short arms with globules at each end.</text>
</comment>
<dbReference type="FunFam" id="2.10.25.10:FF:000106">
    <property type="entry name" value="Heparan sulfate proteoglycan 2"/>
    <property type="match status" value="1"/>
</dbReference>
<feature type="domain" description="Laminin EGF-like" evidence="16">
    <location>
        <begin position="457"/>
        <end position="511"/>
    </location>
</feature>
<evidence type="ECO:0000256" key="9">
    <source>
        <dbReference type="ARBA" id="ARBA00023292"/>
    </source>
</evidence>
<dbReference type="SMART" id="SM00282">
    <property type="entry name" value="LamG"/>
    <property type="match status" value="3"/>
</dbReference>
<dbReference type="InterPro" id="IPR056863">
    <property type="entry name" value="LMN_ATRN_NET-like_EGF"/>
</dbReference>
<feature type="domain" description="Laminin EGF-like" evidence="16">
    <location>
        <begin position="512"/>
        <end position="560"/>
    </location>
</feature>
<dbReference type="Pfam" id="PF00054">
    <property type="entry name" value="Laminin_G_1"/>
    <property type="match status" value="1"/>
</dbReference>
<dbReference type="PANTHER" id="PTHR10574">
    <property type="entry name" value="NETRIN/LAMININ-RELATED"/>
    <property type="match status" value="1"/>
</dbReference>
<dbReference type="InterPro" id="IPR002049">
    <property type="entry name" value="LE_dom"/>
</dbReference>
<feature type="coiled-coil region" evidence="13">
    <location>
        <begin position="2224"/>
        <end position="2275"/>
    </location>
</feature>
<evidence type="ECO:0000259" key="15">
    <source>
        <dbReference type="PROSITE" id="PS50025"/>
    </source>
</evidence>
<sequence length="2918" mass="322932">MAVTCIGDGEMRLMPLFLFFLVVQFDLSNMTPASSSNGVMVDVRPAGSDWSSSDDYYVAEFSGGKNGRGLFPNIFNLATNAIVYANATCGQLGPENYCKLVEHVFMRSPQCDVCDNSNPLKRHPIEFAVDGTNRYWQSPTIASGLNYEWVTITLDLRQQYQIAYVIVKAAIAPRPGNWILERSIDGEEWLPWQYYASTDENCMRFYGLPAAPVVPKFSRDDEVICTSQYSKLDPLEDGEIHTSLVNGRPGIDGPSDSLQKFTRARFVRLRLQKLRTLNSDLIYVTRNPKHDHIDETVTRRYFYAIRDISIGGQCICYGHAESCPADPVTGQLQCECAHNTCGENCEICCPMFNQKKWQPGTSANSGNCEPCQCYNHSTECRYDDEVEKRRLSVTPLGAEEFASIAWYINESLRNMARELSIAMLKHNTQGVNCEECRDFFYRPSDISHHREDACRPCDCDPVGSVDGTCVKDDTKADGVLKPGDCYCKFGFGGQRCDRCAVGFRNFPSCEPCPCSRAGSFNYATCEDECVCKANVEGIFCDRCKPGYINLDEDNVNGCTPCFCFGLTDKCREGNLAKRTIVSMAGWKLTDTDGLKLYEPSGGGYGGTSLTMDRSLVEDLSLEYWKAPSEYTGDMIGSYGGYLRYYVYYVAEQSKAPIPTADVILMGNGVAIEHRVKRPFSEKENVTVSVKLHELSEWYDSRTKLPVGKIELMTALANLNTLLIRAVYDKHQLQSNIYSVSLEVASPTLLENSTLMNSVEICDCPDKFTGLSCQACASGYRRVQNIIYKGQCEICQCNGRSSSCDPMTGHCLDCQYQTTGPRCEHCAPGYYGNPLLPGPEGACQPCACPLFDPSNNFSPSCISAEYGISNAKGIDYICTSCAIGYTGMKCEQCADGYFGNPMIPGNYCQPCQCNGNIDTAAVGNCHHTSGECLKCVGNTEGWSCEKCKAGHYGSALANDCRYCDCNLHGSLSANCDMQTGQCTCKEHYTGLQCDRCKDGHGDIENGCPSCECSQVGSLSLACDPVSGQCPCKPGVFGKRCDTCVSGYYEFSENGCRYCNCDADGSVEQGICDIVTGQCSCRPHVTGQRCDRCETGFFNITSRSGCQPCICDPNGSLDSICDPVYGQCRCKEGVVGEKCDKCAPNFFGIVSNGCEKCPQCPAPGHVCHPTTGECVCPPNTVGSVCESCAPNSWNYDPLKGCEPCSCNMEGSANESCDVVTGACQCRPSYRGQKCDQCMSGFFDFPVCLPCDCFKAGTDPATCNSETGCTCDETGQCACKKNVRGKKCSECQPFSFSLEDDNPDGCTECFCFDRTNFCIQSSYVWQQISGEDRTVFFAQPWLYWSRVHGYEVLPHEPLTLNSYPTDVNPIYWPLPKRFLGDRVTSYNGFIRFQVSNSGNDYLGSLRPDEQLFERFPLVVLVGNHRLIFEHYKLKSHISASGVYAVKLREDEWKAKGQTELSVSRQSFMIALQNLQAIYVRATFTERLQEASLSGVMMDIGVLDNSTLSLNRTAIGVEDCDCPKEYSGSSCQNPSDGYCRKKAVNYLDMPNELDLVGIAVPCECHEHSSQCDRETCKCLFCDHNTTGDFCDLCAPGYYGNAKEGSPHDCRQCACPSIGNSFSTSCYAVPYGKGYVCDQCKHGHTGSYCESCISGYFGNPTAVGGTCEPCNCNRHGALRELCDPSTGQCVCREGVTGRDCSECQPRFALVGTSCESCDVGCTKELMSDLDFINDTIGKVNISHFVPAPWGRARRLENATADLRHLMESIKQAAVDADRIVADRFQDGDHFGRRVSSASKDADYLLDKIRLNKQRANELNNNATNMQEKIRRVLDKSHRMREMLNTYIHGVSRASPDRQAQWRDEMNELLDSIRQREDYLQKHVSRAEMELKKEKELLAIVLSKKFNDTQFERLKEKASLLAGRWGNMRHIVWDIVRKQSIDSDFVLKTVEKMFRQFEDLGGEVDRIGKDSLSVLDNAQTELDNATQDLLDVHDHYTDANHSLGQLQSAISECDKKSGQYAGLLPSYREKYYYPAESHAAGLEVRSAEIKNSFTESRDASHMALLASGAYLSIVEALGNASEAAGKAEKATSRTGKVIFDPANPLLKLAREVANKSVDLYKGASELKVDELRQKIDKFERLTGELKSQIDHSVKDVEGMWHRFDKFDDFHNKMEGVHEHAKKANKQAANAESSAISFASGIGNLLERTKEFRSLTRVGIRNVTDNVNHSLNEVLRARERLNRVRTQADNNDQKVFDLNDKLSLLREKIKEAREKAAKIKLSVKSSDSDGCFRSYVSPLTPSIGNHLSISYRPADGVPDSLLFITQTEKTRTQSSEYIAVELRDRQIVFLWNIGGGDQKVTNKKQILPVARRDRDSWYSIDVERYGNAVTLNVSDEQGTQSVHYDGGGSSSVFGAQPGRTTMSIGVEPSKVPVGIGSTKFRGTIGHINIDGHGIPLWSFLADDQCVGSFPKATGASPEGLVPGSFFRDGYAQVSPNGLLYDVREFRIQVNFATYSESGLLYFRGDPKTKDFVSIELKEGRLMMQFYLGGLSRLRLLSNRAYNDGKFHNVLALRMKTNGTLRVDNGNDIVNGEAPPGSTGLNIRDHDHFIGGVPDSFPKNAWFSYNVHWKGFYGCIRSISHGFGQSIDLKNAIKSLNVEDGCYESNSVLATADRVVSFNGQGVFAMSGITLRSDSTFSLNLRTSSADGLVLYQSSAINARRKRRSNNGKGFLAIYMSNGHIVMRIGVDVKSSVTLETDQVFNDGRLHTIVVRRSRDSVALFVDDEAMDSAAFAFTKKIGSPRAVLFLGGLGALLAPNDELPVTRPIVGCLSDLFLNVRRLLLIPQYLNNTQLGYCILSPSDGYYSFRIMDPALGEDNGSSRIPFLFKKWKRYDFSSPRRKKSAASPMTVASEVPLLIAAGMPSSLR</sequence>
<feature type="domain" description="Laminin IV type A" evidence="17">
    <location>
        <begin position="581"/>
        <end position="760"/>
    </location>
</feature>
<dbReference type="FunFam" id="2.10.25.10:FF:000580">
    <property type="entry name" value="Wing blister, isoform B"/>
    <property type="match status" value="1"/>
</dbReference>
<feature type="signal peptide" evidence="14">
    <location>
        <begin position="1"/>
        <end position="28"/>
    </location>
</feature>
<dbReference type="GO" id="GO:0005604">
    <property type="term" value="C:basement membrane"/>
    <property type="evidence" value="ECO:0007669"/>
    <property type="project" value="UniProtKB-SubCell"/>
</dbReference>
<keyword evidence="8" id="KW-0325">Glycoprotein</keyword>
<evidence type="ECO:0000259" key="18">
    <source>
        <dbReference type="PROSITE" id="PS51117"/>
    </source>
</evidence>
<feature type="coiled-coil region" evidence="13">
    <location>
        <begin position="2115"/>
        <end position="2142"/>
    </location>
</feature>
<evidence type="ECO:0000256" key="5">
    <source>
        <dbReference type="ARBA" id="ARBA00022737"/>
    </source>
</evidence>
<dbReference type="Gene3D" id="2.170.300.10">
    <property type="entry name" value="Tie2 ligand-binding domain superfamily"/>
    <property type="match status" value="2"/>
</dbReference>
<feature type="coiled-coil region" evidence="13">
    <location>
        <begin position="1800"/>
        <end position="1830"/>
    </location>
</feature>
<proteinExistence type="predicted"/>
<dbReference type="FunFam" id="2.10.25.10:FF:000033">
    <property type="entry name" value="Laminin subunit alpha 2"/>
    <property type="match status" value="1"/>
</dbReference>
<feature type="disulfide bond" evidence="12">
    <location>
        <begin position="1079"/>
        <end position="1088"/>
    </location>
</feature>
<dbReference type="Gene3D" id="2.10.25.10">
    <property type="entry name" value="Laminin"/>
    <property type="match status" value="14"/>
</dbReference>
<feature type="domain" description="Laminin EGF-like" evidence="16">
    <location>
        <begin position="1248"/>
        <end position="1305"/>
    </location>
</feature>
<dbReference type="SUPFAM" id="SSF57196">
    <property type="entry name" value="EGF/Laminin"/>
    <property type="match status" value="14"/>
</dbReference>
<dbReference type="SMART" id="SM00136">
    <property type="entry name" value="LamNT"/>
    <property type="match status" value="1"/>
</dbReference>
<feature type="disulfide bond" evidence="11">
    <location>
        <begin position="2627"/>
        <end position="2654"/>
    </location>
</feature>
<evidence type="ECO:0000256" key="11">
    <source>
        <dbReference type="PROSITE-ProRule" id="PRU00122"/>
    </source>
</evidence>
<dbReference type="PROSITE" id="PS51115">
    <property type="entry name" value="LAMININ_IVA"/>
    <property type="match status" value="2"/>
</dbReference>